<reference evidence="11 12" key="1">
    <citation type="submission" date="2020-02" db="EMBL/GenBank/DDBJ databases">
        <authorList>
            <person name="Rodrigo-Torres L."/>
            <person name="Arahal R. D."/>
            <person name="Lucena T."/>
        </authorList>
    </citation>
    <scope>NUCLEOTIDE SEQUENCE [LARGE SCALE GENOMIC DNA]</scope>
    <source>
        <strain evidence="11 12">CECT 9734</strain>
    </source>
</reference>
<dbReference type="SUPFAM" id="SSF101498">
    <property type="entry name" value="Anti-sigma factor FlgM"/>
    <property type="match status" value="1"/>
</dbReference>
<dbReference type="RefSeq" id="WP_246194813.1">
    <property type="nucleotide sequence ID" value="NZ_CADCXY010000003.1"/>
</dbReference>
<accession>A0A6S6WLU4</accession>
<evidence type="ECO:0000256" key="8">
    <source>
        <dbReference type="ARBA" id="ARBA00030117"/>
    </source>
</evidence>
<evidence type="ECO:0000256" key="3">
    <source>
        <dbReference type="ARBA" id="ARBA00022491"/>
    </source>
</evidence>
<proteinExistence type="inferred from homology"/>
<dbReference type="AlphaFoldDB" id="A0A6S6WLU4"/>
<comment type="function">
    <text evidence="7">Responsible for the coupling of flagellin expression to flagellar assembly by preventing expression of the flagellin genes when a component of the middle class of proteins is defective. It negatively regulates flagellar genes by inhibiting the activity of FliA by directly binding to FliA.</text>
</comment>
<dbReference type="InterPro" id="IPR007412">
    <property type="entry name" value="FlgM"/>
</dbReference>
<keyword evidence="3" id="KW-0678">Repressor</keyword>
<evidence type="ECO:0000256" key="2">
    <source>
        <dbReference type="ARBA" id="ARBA00017823"/>
    </source>
</evidence>
<evidence type="ECO:0000256" key="4">
    <source>
        <dbReference type="ARBA" id="ARBA00022795"/>
    </source>
</evidence>
<dbReference type="EMBL" id="CADCXY010000003">
    <property type="protein sequence ID" value="CAB0151029.1"/>
    <property type="molecule type" value="Genomic_DNA"/>
</dbReference>
<dbReference type="Pfam" id="PF04316">
    <property type="entry name" value="FlgM"/>
    <property type="match status" value="1"/>
</dbReference>
<dbReference type="NCBIfam" id="TIGR03824">
    <property type="entry name" value="FlgM_jcvi"/>
    <property type="match status" value="1"/>
</dbReference>
<comment type="similarity">
    <text evidence="1">Belongs to the FlgM family.</text>
</comment>
<keyword evidence="4" id="KW-1005">Bacterial flagellum biogenesis</keyword>
<keyword evidence="12" id="KW-1185">Reference proteome</keyword>
<dbReference type="InterPro" id="IPR031316">
    <property type="entry name" value="FlgM_C"/>
</dbReference>
<evidence type="ECO:0000256" key="5">
    <source>
        <dbReference type="ARBA" id="ARBA00023015"/>
    </source>
</evidence>
<evidence type="ECO:0000256" key="9">
    <source>
        <dbReference type="SAM" id="MobiDB-lite"/>
    </source>
</evidence>
<evidence type="ECO:0000256" key="1">
    <source>
        <dbReference type="ARBA" id="ARBA00005322"/>
    </source>
</evidence>
<evidence type="ECO:0000256" key="6">
    <source>
        <dbReference type="ARBA" id="ARBA00023163"/>
    </source>
</evidence>
<keyword evidence="6" id="KW-0804">Transcription</keyword>
<evidence type="ECO:0000259" key="10">
    <source>
        <dbReference type="Pfam" id="PF04316"/>
    </source>
</evidence>
<protein>
    <recommendedName>
        <fullName evidence="2">Negative regulator of flagellin synthesis</fullName>
    </recommendedName>
    <alternativeName>
        <fullName evidence="8">Anti-sigma-28 factor</fullName>
    </alternativeName>
</protein>
<feature type="domain" description="Anti-sigma-28 factor FlgM C-terminal" evidence="10">
    <location>
        <begin position="40"/>
        <end position="81"/>
    </location>
</feature>
<dbReference type="GO" id="GO:0044781">
    <property type="term" value="P:bacterial-type flagellum organization"/>
    <property type="evidence" value="ECO:0007669"/>
    <property type="project" value="UniProtKB-KW"/>
</dbReference>
<sequence length="90" mass="9849">MKINGLNTPNNLNQVDQKRDAQPSKAADTKASTSAEVVTHLEAMPTNDSMDINQVRVDELREAIREGKLAVRADKIADALLSEMTDEGEL</sequence>
<feature type="compositionally biased region" description="Polar residues" evidence="9">
    <location>
        <begin position="1"/>
        <end position="15"/>
    </location>
</feature>
<evidence type="ECO:0000313" key="11">
    <source>
        <dbReference type="EMBL" id="CAB0151029.1"/>
    </source>
</evidence>
<dbReference type="Proteomes" id="UP000481517">
    <property type="component" value="Unassembled WGS sequence"/>
</dbReference>
<feature type="region of interest" description="Disordered" evidence="9">
    <location>
        <begin position="1"/>
        <end position="34"/>
    </location>
</feature>
<organism evidence="11 12">
    <name type="scientific">Pseudidiomarina piscicola</name>
    <dbReference type="NCBI Taxonomy" id="2614830"/>
    <lineage>
        <taxon>Bacteria</taxon>
        <taxon>Pseudomonadati</taxon>
        <taxon>Pseudomonadota</taxon>
        <taxon>Gammaproteobacteria</taxon>
        <taxon>Alteromonadales</taxon>
        <taxon>Idiomarinaceae</taxon>
        <taxon>Pseudidiomarina</taxon>
    </lineage>
</organism>
<gene>
    <name evidence="11" type="ORF">PSI9734_01447</name>
</gene>
<name>A0A6S6WLU4_9GAMM</name>
<evidence type="ECO:0000313" key="12">
    <source>
        <dbReference type="Proteomes" id="UP000481517"/>
    </source>
</evidence>
<feature type="compositionally biased region" description="Low complexity" evidence="9">
    <location>
        <begin position="24"/>
        <end position="34"/>
    </location>
</feature>
<dbReference type="InterPro" id="IPR035890">
    <property type="entry name" value="Anti-sigma-28_factor_FlgM_sf"/>
</dbReference>
<dbReference type="GO" id="GO:0045892">
    <property type="term" value="P:negative regulation of DNA-templated transcription"/>
    <property type="evidence" value="ECO:0007669"/>
    <property type="project" value="InterPro"/>
</dbReference>
<evidence type="ECO:0000256" key="7">
    <source>
        <dbReference type="ARBA" id="ARBA00024739"/>
    </source>
</evidence>
<keyword evidence="5" id="KW-0805">Transcription regulation</keyword>